<proteinExistence type="predicted"/>
<comment type="caution">
    <text evidence="2">The sequence shown here is derived from an EMBL/GenBank/DDBJ whole genome shotgun (WGS) entry which is preliminary data.</text>
</comment>
<keyword evidence="3" id="KW-1185">Reference proteome</keyword>
<protein>
    <submittedName>
        <fullName evidence="2">Uncharacterized protein</fullName>
    </submittedName>
</protein>
<name>A0A9Q1FI75_SYNKA</name>
<sequence>MESTHWLPDHSAKEQRAATGTWRPPAGAPHRLTRNLHLAENGTALSTLGPGGTANHRKQPGLTMWKQVSPEDKLLSTSKQADLIALWMFDGILCQYEGQFWER</sequence>
<reference evidence="2" key="1">
    <citation type="journal article" date="2023" name="Science">
        <title>Genome structures resolve the early diversification of teleost fishes.</title>
        <authorList>
            <person name="Parey E."/>
            <person name="Louis A."/>
            <person name="Montfort J."/>
            <person name="Bouchez O."/>
            <person name="Roques C."/>
            <person name="Iampietro C."/>
            <person name="Lluch J."/>
            <person name="Castinel A."/>
            <person name="Donnadieu C."/>
            <person name="Desvignes T."/>
            <person name="Floi Bucao C."/>
            <person name="Jouanno E."/>
            <person name="Wen M."/>
            <person name="Mejri S."/>
            <person name="Dirks R."/>
            <person name="Jansen H."/>
            <person name="Henkel C."/>
            <person name="Chen W.J."/>
            <person name="Zahm M."/>
            <person name="Cabau C."/>
            <person name="Klopp C."/>
            <person name="Thompson A.W."/>
            <person name="Robinson-Rechavi M."/>
            <person name="Braasch I."/>
            <person name="Lecointre G."/>
            <person name="Bobe J."/>
            <person name="Postlethwait J.H."/>
            <person name="Berthelot C."/>
            <person name="Roest Crollius H."/>
            <person name="Guiguen Y."/>
        </authorList>
    </citation>
    <scope>NUCLEOTIDE SEQUENCE</scope>
    <source>
        <strain evidence="2">WJC10195</strain>
    </source>
</reference>
<evidence type="ECO:0000313" key="3">
    <source>
        <dbReference type="Proteomes" id="UP001152622"/>
    </source>
</evidence>
<feature type="region of interest" description="Disordered" evidence="1">
    <location>
        <begin position="1"/>
        <end position="27"/>
    </location>
</feature>
<dbReference type="Proteomes" id="UP001152622">
    <property type="component" value="Chromosome 5"/>
</dbReference>
<organism evidence="2 3">
    <name type="scientific">Synaphobranchus kaupii</name>
    <name type="common">Kaup's arrowtooth eel</name>
    <dbReference type="NCBI Taxonomy" id="118154"/>
    <lineage>
        <taxon>Eukaryota</taxon>
        <taxon>Metazoa</taxon>
        <taxon>Chordata</taxon>
        <taxon>Craniata</taxon>
        <taxon>Vertebrata</taxon>
        <taxon>Euteleostomi</taxon>
        <taxon>Actinopterygii</taxon>
        <taxon>Neopterygii</taxon>
        <taxon>Teleostei</taxon>
        <taxon>Anguilliformes</taxon>
        <taxon>Synaphobranchidae</taxon>
        <taxon>Synaphobranchus</taxon>
    </lineage>
</organism>
<feature type="compositionally biased region" description="Basic and acidic residues" evidence="1">
    <location>
        <begin position="7"/>
        <end position="16"/>
    </location>
</feature>
<dbReference type="AlphaFoldDB" id="A0A9Q1FI75"/>
<evidence type="ECO:0000313" key="2">
    <source>
        <dbReference type="EMBL" id="KAJ8359120.1"/>
    </source>
</evidence>
<dbReference type="EMBL" id="JAINUF010000005">
    <property type="protein sequence ID" value="KAJ8359120.1"/>
    <property type="molecule type" value="Genomic_DNA"/>
</dbReference>
<gene>
    <name evidence="2" type="ORF">SKAU_G00156450</name>
</gene>
<evidence type="ECO:0000256" key="1">
    <source>
        <dbReference type="SAM" id="MobiDB-lite"/>
    </source>
</evidence>
<accession>A0A9Q1FI75</accession>